<dbReference type="EMBL" id="CAIX01000474">
    <property type="protein sequence ID" value="CCI10938.1"/>
    <property type="molecule type" value="Genomic_DNA"/>
</dbReference>
<dbReference type="SMART" id="SM00220">
    <property type="entry name" value="S_TKc"/>
    <property type="match status" value="1"/>
</dbReference>
<comment type="catalytic activity">
    <reaction evidence="8">
        <text>L-seryl-[protein] + ATP = O-phospho-L-seryl-[protein] + ADP + H(+)</text>
        <dbReference type="Rhea" id="RHEA:17989"/>
        <dbReference type="Rhea" id="RHEA-COMP:9863"/>
        <dbReference type="Rhea" id="RHEA-COMP:11604"/>
        <dbReference type="ChEBI" id="CHEBI:15378"/>
        <dbReference type="ChEBI" id="CHEBI:29999"/>
        <dbReference type="ChEBI" id="CHEBI:30616"/>
        <dbReference type="ChEBI" id="CHEBI:83421"/>
        <dbReference type="ChEBI" id="CHEBI:456216"/>
        <dbReference type="EC" id="2.7.11.1"/>
    </reaction>
</comment>
<evidence type="ECO:0000256" key="7">
    <source>
        <dbReference type="ARBA" id="ARBA00047899"/>
    </source>
</evidence>
<dbReference type="InterPro" id="IPR017441">
    <property type="entry name" value="Protein_kinase_ATP_BS"/>
</dbReference>
<dbReference type="GO" id="GO:0004674">
    <property type="term" value="F:protein serine/threonine kinase activity"/>
    <property type="evidence" value="ECO:0007669"/>
    <property type="project" value="UniProtKB-KW"/>
</dbReference>
<dbReference type="EC" id="2.7.11.1" evidence="1"/>
<dbReference type="PANTHER" id="PTHR45637">
    <property type="entry name" value="FLIPPASE KINASE 1-RELATED"/>
    <property type="match status" value="1"/>
</dbReference>
<keyword evidence="12" id="KW-1185">Reference proteome</keyword>
<evidence type="ECO:0000256" key="1">
    <source>
        <dbReference type="ARBA" id="ARBA00012513"/>
    </source>
</evidence>
<evidence type="ECO:0000256" key="2">
    <source>
        <dbReference type="ARBA" id="ARBA00022527"/>
    </source>
</evidence>
<name>A0A024FUW5_9STRA</name>
<dbReference type="SUPFAM" id="SSF56112">
    <property type="entry name" value="Protein kinase-like (PK-like)"/>
    <property type="match status" value="1"/>
</dbReference>
<dbReference type="PROSITE" id="PS00107">
    <property type="entry name" value="PROTEIN_KINASE_ATP"/>
    <property type="match status" value="1"/>
</dbReference>
<protein>
    <recommendedName>
        <fullName evidence="1">non-specific serine/threonine protein kinase</fullName>
        <ecNumber evidence="1">2.7.11.1</ecNumber>
    </recommendedName>
</protein>
<keyword evidence="5" id="KW-0418">Kinase</keyword>
<evidence type="ECO:0000256" key="6">
    <source>
        <dbReference type="ARBA" id="ARBA00022840"/>
    </source>
</evidence>
<dbReference type="Pfam" id="PF00069">
    <property type="entry name" value="Pkinase"/>
    <property type="match status" value="2"/>
</dbReference>
<sequence length="396" mass="45786">MVPNRDALCEDNQERVIVKVSDNAFASDNRTLCVGPQNFKKILFLGKGSHGRVYSVKSVGLGIEKLYAMKVVCKDEGKERLNQIAMEQSVLNEAKHPCIMSLNYAFQTDKYHYLIMPYCAGGSFLQLLRHQRNHRLEESQARFYAAEVFVALEYLHLLGILVRDLKPENILLHESGHLMLSDFDLATRIHANPNVIHNQKRPSWFATRKDYRRDSISPGASAERKKRRPLHRRRMSQCEYPFLDTETHFETANWQEYSVVGTLDYIAPEVISDETYTSSIDWWAFGILLYEMLYSTTPFKGSTKAETIENLLDLSKELTFPEEIPVSAEAKDLLQRLLTKNSDIRLKSPQHIRQHSFFSTIQWPLIRHTKPPLKPIFEQAGDAKLDELTKYDHEVL</sequence>
<dbReference type="InterPro" id="IPR011009">
    <property type="entry name" value="Kinase-like_dom_sf"/>
</dbReference>
<comment type="caution">
    <text evidence="11">The sequence shown here is derived from an EMBL/GenBank/DDBJ whole genome shotgun (WGS) entry which is preliminary data.</text>
</comment>
<dbReference type="GO" id="GO:0005524">
    <property type="term" value="F:ATP binding"/>
    <property type="evidence" value="ECO:0007669"/>
    <property type="project" value="UniProtKB-UniRule"/>
</dbReference>
<evidence type="ECO:0000256" key="9">
    <source>
        <dbReference type="PROSITE-ProRule" id="PRU10141"/>
    </source>
</evidence>
<evidence type="ECO:0000256" key="8">
    <source>
        <dbReference type="ARBA" id="ARBA00048679"/>
    </source>
</evidence>
<feature type="domain" description="Protein kinase" evidence="10">
    <location>
        <begin position="39"/>
        <end position="358"/>
    </location>
</feature>
<dbReference type="FunFam" id="1.10.510.10:FF:000294">
    <property type="entry name" value="Serine/threonine-protein kinase OXI1"/>
    <property type="match status" value="1"/>
</dbReference>
<dbReference type="AlphaFoldDB" id="A0A024FUW5"/>
<dbReference type="InParanoid" id="A0A024FUW5"/>
<evidence type="ECO:0000256" key="5">
    <source>
        <dbReference type="ARBA" id="ARBA00022777"/>
    </source>
</evidence>
<organism evidence="11 12">
    <name type="scientific">Albugo candida</name>
    <dbReference type="NCBI Taxonomy" id="65357"/>
    <lineage>
        <taxon>Eukaryota</taxon>
        <taxon>Sar</taxon>
        <taxon>Stramenopiles</taxon>
        <taxon>Oomycota</taxon>
        <taxon>Peronosporomycetes</taxon>
        <taxon>Albuginales</taxon>
        <taxon>Albuginaceae</taxon>
        <taxon>Albugo</taxon>
    </lineage>
</organism>
<keyword evidence="6 9" id="KW-0067">ATP-binding</keyword>
<accession>A0A024FUW5</accession>
<proteinExistence type="predicted"/>
<evidence type="ECO:0000259" key="10">
    <source>
        <dbReference type="PROSITE" id="PS50011"/>
    </source>
</evidence>
<keyword evidence="3" id="KW-0808">Transferase</keyword>
<comment type="catalytic activity">
    <reaction evidence="7">
        <text>L-threonyl-[protein] + ATP = O-phospho-L-threonyl-[protein] + ADP + H(+)</text>
        <dbReference type="Rhea" id="RHEA:46608"/>
        <dbReference type="Rhea" id="RHEA-COMP:11060"/>
        <dbReference type="Rhea" id="RHEA-COMP:11605"/>
        <dbReference type="ChEBI" id="CHEBI:15378"/>
        <dbReference type="ChEBI" id="CHEBI:30013"/>
        <dbReference type="ChEBI" id="CHEBI:30616"/>
        <dbReference type="ChEBI" id="CHEBI:61977"/>
        <dbReference type="ChEBI" id="CHEBI:456216"/>
        <dbReference type="EC" id="2.7.11.1"/>
    </reaction>
</comment>
<reference evidence="11 12" key="1">
    <citation type="submission" date="2012-05" db="EMBL/GenBank/DDBJ databases">
        <title>Recombination and specialization in a pathogen metapopulation.</title>
        <authorList>
            <person name="Gardiner A."/>
            <person name="Kemen E."/>
            <person name="Schultz-Larsen T."/>
            <person name="MacLean D."/>
            <person name="Van Oosterhout C."/>
            <person name="Jones J.D.G."/>
        </authorList>
    </citation>
    <scope>NUCLEOTIDE SEQUENCE [LARGE SCALE GENOMIC DNA]</scope>
    <source>
        <strain evidence="11 12">Ac Nc2</strain>
    </source>
</reference>
<dbReference type="Proteomes" id="UP000053237">
    <property type="component" value="Unassembled WGS sequence"/>
</dbReference>
<keyword evidence="2" id="KW-0723">Serine/threonine-protein kinase</keyword>
<evidence type="ECO:0000256" key="3">
    <source>
        <dbReference type="ARBA" id="ARBA00022679"/>
    </source>
</evidence>
<dbReference type="Gene3D" id="1.10.510.10">
    <property type="entry name" value="Transferase(Phosphotransferase) domain 1"/>
    <property type="match status" value="2"/>
</dbReference>
<evidence type="ECO:0000313" key="12">
    <source>
        <dbReference type="Proteomes" id="UP000053237"/>
    </source>
</evidence>
<gene>
    <name evidence="11" type="ORF">BN9_120880</name>
</gene>
<dbReference type="InterPro" id="IPR000719">
    <property type="entry name" value="Prot_kinase_dom"/>
</dbReference>
<dbReference type="OrthoDB" id="432483at2759"/>
<keyword evidence="4 9" id="KW-0547">Nucleotide-binding</keyword>
<evidence type="ECO:0000256" key="4">
    <source>
        <dbReference type="ARBA" id="ARBA00022741"/>
    </source>
</evidence>
<feature type="binding site" evidence="9">
    <location>
        <position position="74"/>
    </location>
    <ligand>
        <name>ATP</name>
        <dbReference type="ChEBI" id="CHEBI:30616"/>
    </ligand>
</feature>
<dbReference type="PROSITE" id="PS50011">
    <property type="entry name" value="PROTEIN_KINASE_DOM"/>
    <property type="match status" value="1"/>
</dbReference>
<dbReference type="STRING" id="65357.A0A024FUW5"/>
<dbReference type="Gene3D" id="3.30.200.20">
    <property type="entry name" value="Phosphorylase Kinase, domain 1"/>
    <property type="match status" value="1"/>
</dbReference>
<evidence type="ECO:0000313" key="11">
    <source>
        <dbReference type="EMBL" id="CCI10938.1"/>
    </source>
</evidence>